<reference evidence="1" key="1">
    <citation type="journal article" date="2014" name="Front. Microbiol.">
        <title>High frequency of phylogenetically diverse reductive dehalogenase-homologous genes in deep subseafloor sedimentary metagenomes.</title>
        <authorList>
            <person name="Kawai M."/>
            <person name="Futagami T."/>
            <person name="Toyoda A."/>
            <person name="Takaki Y."/>
            <person name="Nishi S."/>
            <person name="Hori S."/>
            <person name="Arai W."/>
            <person name="Tsubouchi T."/>
            <person name="Morono Y."/>
            <person name="Uchiyama I."/>
            <person name="Ito T."/>
            <person name="Fujiyama A."/>
            <person name="Inagaki F."/>
            <person name="Takami H."/>
        </authorList>
    </citation>
    <scope>NUCLEOTIDE SEQUENCE</scope>
    <source>
        <strain evidence="1">Expedition CK06-06</strain>
    </source>
</reference>
<accession>X1DI98</accession>
<proteinExistence type="predicted"/>
<comment type="caution">
    <text evidence="1">The sequence shown here is derived from an EMBL/GenBank/DDBJ whole genome shotgun (WGS) entry which is preliminary data.</text>
</comment>
<dbReference type="AlphaFoldDB" id="X1DI98"/>
<protein>
    <submittedName>
        <fullName evidence="1">Uncharacterized protein</fullName>
    </submittedName>
</protein>
<dbReference type="EMBL" id="BART01038828">
    <property type="protein sequence ID" value="GAH07985.1"/>
    <property type="molecule type" value="Genomic_DNA"/>
</dbReference>
<feature type="non-terminal residue" evidence="1">
    <location>
        <position position="36"/>
    </location>
</feature>
<organism evidence="1">
    <name type="scientific">marine sediment metagenome</name>
    <dbReference type="NCBI Taxonomy" id="412755"/>
    <lineage>
        <taxon>unclassified sequences</taxon>
        <taxon>metagenomes</taxon>
        <taxon>ecological metagenomes</taxon>
    </lineage>
</organism>
<sequence length="36" mass="4209">MEESKKIKITVIRRFSPEEVFGHEMKYPNGEKVAPC</sequence>
<gene>
    <name evidence="1" type="ORF">S01H4_64165</name>
</gene>
<name>X1DI98_9ZZZZ</name>
<evidence type="ECO:0000313" key="1">
    <source>
        <dbReference type="EMBL" id="GAH07985.1"/>
    </source>
</evidence>